<evidence type="ECO:0000256" key="1">
    <source>
        <dbReference type="SAM" id="SignalP"/>
    </source>
</evidence>
<accession>A0AAD7UDC6</accession>
<dbReference type="GO" id="GO:0004622">
    <property type="term" value="F:phosphatidylcholine lysophospholipase activity"/>
    <property type="evidence" value="ECO:0007669"/>
    <property type="project" value="TreeGrafter"/>
</dbReference>
<name>A0AAD7UDC6_9STRA</name>
<dbReference type="EMBL" id="JAQMWT010000361">
    <property type="protein sequence ID" value="KAJ8603065.1"/>
    <property type="molecule type" value="Genomic_DNA"/>
</dbReference>
<sequence>MRRNWRWCLQRRWLFAFLATVCSADRTVIACVGDSITYGGGDSKGYSYPFRLQESLGSSSFSVLNFGESGATVSPTVDQYQEKFSDTYEDALESGADVFVIQLGTNDAKTKWWNATTYRASMNAFLDTFVALPQVPKLVLSVPPPYVYYDDSWDDVNANAINAELPTIVPEIAKVRGIPYANNYKAFGGLENFNEDYYWLPYDGIHPNPSGYERIAWEIYQTLRENYFPDITYFAILYAPADSHPCAAPDACAVLPSDLRANFESINGQAKPPADAQTLVRTFVCAHYGEANPAADGTSYAVADPEADTDTHATTVRKSNHGAESGAYVSRAVDPAVLVAYAANLAETVNRFSIFRTHTGTFAQSNHVLALDTGSVVDDRPNEFGAAEARAFEVAVEETMDLPQGTVTVVTPATSNSERRRLLQETTVVFEIVSSIPVIRREPHRVG</sequence>
<evidence type="ECO:0000259" key="2">
    <source>
        <dbReference type="Pfam" id="PF13472"/>
    </source>
</evidence>
<proteinExistence type="predicted"/>
<dbReference type="Proteomes" id="UP001230188">
    <property type="component" value="Unassembled WGS sequence"/>
</dbReference>
<dbReference type="InterPro" id="IPR051532">
    <property type="entry name" value="Ester_Hydrolysis_Enzymes"/>
</dbReference>
<dbReference type="SUPFAM" id="SSF52266">
    <property type="entry name" value="SGNH hydrolase"/>
    <property type="match status" value="1"/>
</dbReference>
<evidence type="ECO:0000313" key="4">
    <source>
        <dbReference type="Proteomes" id="UP001230188"/>
    </source>
</evidence>
<dbReference type="AlphaFoldDB" id="A0AAD7UDC6"/>
<comment type="caution">
    <text evidence="3">The sequence shown here is derived from an EMBL/GenBank/DDBJ whole genome shotgun (WGS) entry which is preliminary data.</text>
</comment>
<feature type="domain" description="SGNH hydrolase-type esterase" evidence="2">
    <location>
        <begin position="31"/>
        <end position="214"/>
    </location>
</feature>
<organism evidence="3 4">
    <name type="scientific">Chrysophaeum taylorii</name>
    <dbReference type="NCBI Taxonomy" id="2483200"/>
    <lineage>
        <taxon>Eukaryota</taxon>
        <taxon>Sar</taxon>
        <taxon>Stramenopiles</taxon>
        <taxon>Ochrophyta</taxon>
        <taxon>Pelagophyceae</taxon>
        <taxon>Pelagomonadales</taxon>
        <taxon>Pelagomonadaceae</taxon>
        <taxon>Chrysophaeum</taxon>
    </lineage>
</organism>
<dbReference type="PANTHER" id="PTHR30383:SF5">
    <property type="entry name" value="SGNH HYDROLASE-TYPE ESTERASE DOMAIN-CONTAINING PROTEIN"/>
    <property type="match status" value="1"/>
</dbReference>
<dbReference type="PANTHER" id="PTHR30383">
    <property type="entry name" value="THIOESTERASE 1/PROTEASE 1/LYSOPHOSPHOLIPASE L1"/>
    <property type="match status" value="1"/>
</dbReference>
<gene>
    <name evidence="3" type="ORF">CTAYLR_006659</name>
</gene>
<dbReference type="Pfam" id="PF13472">
    <property type="entry name" value="Lipase_GDSL_2"/>
    <property type="match status" value="1"/>
</dbReference>
<dbReference type="InterPro" id="IPR036514">
    <property type="entry name" value="SGNH_hydro_sf"/>
</dbReference>
<feature type="chain" id="PRO_5042181271" description="SGNH hydrolase-type esterase domain-containing protein" evidence="1">
    <location>
        <begin position="25"/>
        <end position="447"/>
    </location>
</feature>
<dbReference type="Gene3D" id="3.40.50.1110">
    <property type="entry name" value="SGNH hydrolase"/>
    <property type="match status" value="1"/>
</dbReference>
<protein>
    <recommendedName>
        <fullName evidence="2">SGNH hydrolase-type esterase domain-containing protein</fullName>
    </recommendedName>
</protein>
<keyword evidence="4" id="KW-1185">Reference proteome</keyword>
<keyword evidence="1" id="KW-0732">Signal</keyword>
<dbReference type="InterPro" id="IPR013830">
    <property type="entry name" value="SGNH_hydro"/>
</dbReference>
<reference evidence="3" key="1">
    <citation type="submission" date="2023-01" db="EMBL/GenBank/DDBJ databases">
        <title>Metagenome sequencing of chrysophaentin producing Chrysophaeum taylorii.</title>
        <authorList>
            <person name="Davison J."/>
            <person name="Bewley C."/>
        </authorList>
    </citation>
    <scope>NUCLEOTIDE SEQUENCE</scope>
    <source>
        <strain evidence="3">NIES-1699</strain>
    </source>
</reference>
<evidence type="ECO:0000313" key="3">
    <source>
        <dbReference type="EMBL" id="KAJ8603065.1"/>
    </source>
</evidence>
<feature type="signal peptide" evidence="1">
    <location>
        <begin position="1"/>
        <end position="24"/>
    </location>
</feature>